<feature type="compositionally biased region" description="Polar residues" evidence="1">
    <location>
        <begin position="25"/>
        <end position="50"/>
    </location>
</feature>
<comment type="caution">
    <text evidence="2">The sequence shown here is derived from an EMBL/GenBank/DDBJ whole genome shotgun (WGS) entry which is preliminary data.</text>
</comment>
<organism evidence="2 3">
    <name type="scientific">Protopolystoma xenopodis</name>
    <dbReference type="NCBI Taxonomy" id="117903"/>
    <lineage>
        <taxon>Eukaryota</taxon>
        <taxon>Metazoa</taxon>
        <taxon>Spiralia</taxon>
        <taxon>Lophotrochozoa</taxon>
        <taxon>Platyhelminthes</taxon>
        <taxon>Monogenea</taxon>
        <taxon>Polyopisthocotylea</taxon>
        <taxon>Polystomatidea</taxon>
        <taxon>Polystomatidae</taxon>
        <taxon>Protopolystoma</taxon>
    </lineage>
</organism>
<keyword evidence="3" id="KW-1185">Reference proteome</keyword>
<evidence type="ECO:0000256" key="1">
    <source>
        <dbReference type="SAM" id="MobiDB-lite"/>
    </source>
</evidence>
<gene>
    <name evidence="2" type="ORF">PXEA_LOCUS7791</name>
</gene>
<feature type="region of interest" description="Disordered" evidence="1">
    <location>
        <begin position="1"/>
        <end position="54"/>
    </location>
</feature>
<accession>A0A3S4ZXD7</accession>
<proteinExistence type="predicted"/>
<protein>
    <submittedName>
        <fullName evidence="2">Uncharacterized protein</fullName>
    </submittedName>
</protein>
<dbReference type="Proteomes" id="UP000784294">
    <property type="component" value="Unassembled WGS sequence"/>
</dbReference>
<name>A0A3S4ZXD7_9PLAT</name>
<reference evidence="2" key="1">
    <citation type="submission" date="2018-11" db="EMBL/GenBank/DDBJ databases">
        <authorList>
            <consortium name="Pathogen Informatics"/>
        </authorList>
    </citation>
    <scope>NUCLEOTIDE SEQUENCE</scope>
</reference>
<sequence length="70" mass="7547">MGLPQKQRQHECSSNGNRPLVKRNPPSSSGGTDLRISSPNTLTRNGNFCSSDGPVLQVLETSHPFSLEAI</sequence>
<dbReference type="AlphaFoldDB" id="A0A3S4ZXD7"/>
<dbReference type="EMBL" id="CAAALY010020854">
    <property type="protein sequence ID" value="VEL14351.1"/>
    <property type="molecule type" value="Genomic_DNA"/>
</dbReference>
<evidence type="ECO:0000313" key="3">
    <source>
        <dbReference type="Proteomes" id="UP000784294"/>
    </source>
</evidence>
<evidence type="ECO:0000313" key="2">
    <source>
        <dbReference type="EMBL" id="VEL14351.1"/>
    </source>
</evidence>